<accession>X6N071</accession>
<dbReference type="EMBL" id="ASPP01013670">
    <property type="protein sequence ID" value="ETO19441.1"/>
    <property type="molecule type" value="Genomic_DNA"/>
</dbReference>
<evidence type="ECO:0000313" key="3">
    <source>
        <dbReference type="Proteomes" id="UP000023152"/>
    </source>
</evidence>
<sequence>MNERSRNSKNFLGGGKKKTKTGQLWNRYPCCRWLSLSAKLPLSSWDHTASKEAVVKASTTKAKRKTAKKKEEPALLPTDQEPKPKVKKKKKKSKTHTLVYNIPNGKHKKKKKKKACKEVQMHKSKEDISVCIQQIVENSKKWPEQKTGLQGWLHGVSLLLYHYDHSNHDSQQRVLSHLQTLCLNVFACKHNTSLGSEPPNPTATRWVMSQQLFSSLFDTIVMSIAIENPAFSLLQERTLWKPIHWLFHSFLQDSVEWEQDSFLDPLSKLYFFKHVWLARVEFVESCRTDYDS</sequence>
<reference evidence="2 3" key="1">
    <citation type="journal article" date="2013" name="Curr. Biol.">
        <title>The Genome of the Foraminiferan Reticulomyxa filosa.</title>
        <authorList>
            <person name="Glockner G."/>
            <person name="Hulsmann N."/>
            <person name="Schleicher M."/>
            <person name="Noegel A.A."/>
            <person name="Eichinger L."/>
            <person name="Gallinger C."/>
            <person name="Pawlowski J."/>
            <person name="Sierra R."/>
            <person name="Euteneuer U."/>
            <person name="Pillet L."/>
            <person name="Moustafa A."/>
            <person name="Platzer M."/>
            <person name="Groth M."/>
            <person name="Szafranski K."/>
            <person name="Schliwa M."/>
        </authorList>
    </citation>
    <scope>NUCLEOTIDE SEQUENCE [LARGE SCALE GENOMIC DNA]</scope>
</reference>
<comment type="caution">
    <text evidence="2">The sequence shown here is derived from an EMBL/GenBank/DDBJ whole genome shotgun (WGS) entry which is preliminary data.</text>
</comment>
<feature type="region of interest" description="Disordered" evidence="1">
    <location>
        <begin position="51"/>
        <end position="94"/>
    </location>
</feature>
<gene>
    <name evidence="2" type="ORF">RFI_17790</name>
</gene>
<organism evidence="2 3">
    <name type="scientific">Reticulomyxa filosa</name>
    <dbReference type="NCBI Taxonomy" id="46433"/>
    <lineage>
        <taxon>Eukaryota</taxon>
        <taxon>Sar</taxon>
        <taxon>Rhizaria</taxon>
        <taxon>Retaria</taxon>
        <taxon>Foraminifera</taxon>
        <taxon>Monothalamids</taxon>
        <taxon>Reticulomyxidae</taxon>
        <taxon>Reticulomyxa</taxon>
    </lineage>
</organism>
<feature type="compositionally biased region" description="Basic residues" evidence="1">
    <location>
        <begin position="85"/>
        <end position="94"/>
    </location>
</feature>
<dbReference type="AlphaFoldDB" id="X6N071"/>
<name>X6N071_RETFI</name>
<dbReference type="Proteomes" id="UP000023152">
    <property type="component" value="Unassembled WGS sequence"/>
</dbReference>
<evidence type="ECO:0000313" key="2">
    <source>
        <dbReference type="EMBL" id="ETO19441.1"/>
    </source>
</evidence>
<proteinExistence type="predicted"/>
<keyword evidence="3" id="KW-1185">Reference proteome</keyword>
<evidence type="ECO:0000256" key="1">
    <source>
        <dbReference type="SAM" id="MobiDB-lite"/>
    </source>
</evidence>
<protein>
    <submittedName>
        <fullName evidence="2">Uncharacterized protein</fullName>
    </submittedName>
</protein>